<organism evidence="2 3">
    <name type="scientific">Candidatus Lokiarchaeum ossiferum</name>
    <dbReference type="NCBI Taxonomy" id="2951803"/>
    <lineage>
        <taxon>Archaea</taxon>
        <taxon>Promethearchaeati</taxon>
        <taxon>Promethearchaeota</taxon>
        <taxon>Promethearchaeia</taxon>
        <taxon>Promethearchaeales</taxon>
        <taxon>Promethearchaeaceae</taxon>
        <taxon>Candidatus Lokiarchaeum</taxon>
    </lineage>
</organism>
<dbReference type="InterPro" id="IPR012349">
    <property type="entry name" value="Split_barrel_FMN-bd"/>
</dbReference>
<feature type="domain" description="Pyridoxamine 5'-phosphate oxidase N-terminal" evidence="1">
    <location>
        <begin position="16"/>
        <end position="136"/>
    </location>
</feature>
<accession>A0ABY6HPV0</accession>
<evidence type="ECO:0000259" key="1">
    <source>
        <dbReference type="Pfam" id="PF01243"/>
    </source>
</evidence>
<dbReference type="InterPro" id="IPR011576">
    <property type="entry name" value="Pyridox_Oxase_N"/>
</dbReference>
<gene>
    <name evidence="2" type="ORF">NEF87_000884</name>
</gene>
<sequence>MNFEEEREKVIKLGLQLIKESQFAFLTTLDENGLPHTRSMFNLRGKSFFPTIQPTLEPYQDGFSIFFSTNQSSSKYQQVLKDPTACVLITRTEEFLGLSLNGKLKIVEDMEFKKGLWVEGSEQYYSLGVNDPDYIIMQFIPSSLEWWGSGIKSKFNL</sequence>
<dbReference type="Pfam" id="PF01243">
    <property type="entry name" value="PNPOx_N"/>
    <property type="match status" value="1"/>
</dbReference>
<dbReference type="Proteomes" id="UP001208689">
    <property type="component" value="Chromosome"/>
</dbReference>
<dbReference type="SUPFAM" id="SSF50475">
    <property type="entry name" value="FMN-binding split barrel"/>
    <property type="match status" value="1"/>
</dbReference>
<reference evidence="2" key="1">
    <citation type="submission" date="2022-09" db="EMBL/GenBank/DDBJ databases">
        <title>Actin cytoskeleton and complex cell architecture in an #Asgard archaeon.</title>
        <authorList>
            <person name="Ponce Toledo R.I."/>
            <person name="Schleper C."/>
            <person name="Rodrigues Oliveira T."/>
            <person name="Wollweber F."/>
            <person name="Xu J."/>
            <person name="Rittmann S."/>
            <person name="Klingl A."/>
            <person name="Pilhofer M."/>
        </authorList>
    </citation>
    <scope>NUCLEOTIDE SEQUENCE</scope>
    <source>
        <strain evidence="2">B-35</strain>
    </source>
</reference>
<name>A0ABY6HPV0_9ARCH</name>
<dbReference type="EMBL" id="CP104013">
    <property type="protein sequence ID" value="UYP44599.1"/>
    <property type="molecule type" value="Genomic_DNA"/>
</dbReference>
<dbReference type="PANTHER" id="PTHR34818">
    <property type="entry name" value="PROTEIN BLI-3"/>
    <property type="match status" value="1"/>
</dbReference>
<dbReference type="InterPro" id="IPR052917">
    <property type="entry name" value="Stress-Dev_Protein"/>
</dbReference>
<proteinExistence type="predicted"/>
<protein>
    <recommendedName>
        <fullName evidence="1">Pyridoxamine 5'-phosphate oxidase N-terminal domain-containing protein</fullName>
    </recommendedName>
</protein>
<evidence type="ECO:0000313" key="2">
    <source>
        <dbReference type="EMBL" id="UYP44599.1"/>
    </source>
</evidence>
<evidence type="ECO:0000313" key="3">
    <source>
        <dbReference type="Proteomes" id="UP001208689"/>
    </source>
</evidence>
<dbReference type="Gene3D" id="2.30.110.10">
    <property type="entry name" value="Electron Transport, Fmn-binding Protein, Chain A"/>
    <property type="match status" value="1"/>
</dbReference>
<dbReference type="PANTHER" id="PTHR34818:SF1">
    <property type="entry name" value="PROTEIN BLI-3"/>
    <property type="match status" value="1"/>
</dbReference>
<keyword evidence="3" id="KW-1185">Reference proteome</keyword>